<dbReference type="RefSeq" id="WP_143895362.1">
    <property type="nucleotide sequence ID" value="NZ_CP041666.1"/>
</dbReference>
<name>A0A516KIC4_9BACI</name>
<reference evidence="1 2" key="1">
    <citation type="submission" date="2019-07" db="EMBL/GenBank/DDBJ databases">
        <authorList>
            <person name="Li J."/>
        </authorList>
    </citation>
    <scope>NUCLEOTIDE SEQUENCE [LARGE SCALE GENOMIC DNA]</scope>
    <source>
        <strain evidence="1 2">TKL69</strain>
    </source>
</reference>
<keyword evidence="2" id="KW-1185">Reference proteome</keyword>
<dbReference type="AlphaFoldDB" id="A0A516KIC4"/>
<dbReference type="OrthoDB" id="2936772at2"/>
<dbReference type="EMBL" id="CP041666">
    <property type="protein sequence ID" value="QDP41131.1"/>
    <property type="molecule type" value="Genomic_DNA"/>
</dbReference>
<accession>A0A516KIC4</accession>
<evidence type="ECO:0000313" key="2">
    <source>
        <dbReference type="Proteomes" id="UP000315215"/>
    </source>
</evidence>
<gene>
    <name evidence="1" type="ORF">FN924_13590</name>
</gene>
<dbReference type="Proteomes" id="UP000315215">
    <property type="component" value="Chromosome"/>
</dbReference>
<organism evidence="1 2">
    <name type="scientific">Radiobacillus deserti</name>
    <dbReference type="NCBI Taxonomy" id="2594883"/>
    <lineage>
        <taxon>Bacteria</taxon>
        <taxon>Bacillati</taxon>
        <taxon>Bacillota</taxon>
        <taxon>Bacilli</taxon>
        <taxon>Bacillales</taxon>
        <taxon>Bacillaceae</taxon>
        <taxon>Radiobacillus</taxon>
    </lineage>
</organism>
<evidence type="ECO:0000313" key="1">
    <source>
        <dbReference type="EMBL" id="QDP41131.1"/>
    </source>
</evidence>
<proteinExistence type="predicted"/>
<dbReference type="KEGG" id="aqt:FN924_13590"/>
<protein>
    <submittedName>
        <fullName evidence="1">Uncharacterized protein</fullName>
    </submittedName>
</protein>
<sequence>MIMKQLQQAMDYKKAMITHFADLKEQLHNGEITNEAIANKSGRLIIHTPSAMLEGKVNLFDTEEQLERSFFEFGLDEFGKELEQLSPEMHGFNITAPIHMKDVTIRPLSNPNECTNMNEMVVFSNQIVGMSISME</sequence>